<dbReference type="EMBL" id="MN740384">
    <property type="protein sequence ID" value="QHU03615.1"/>
    <property type="molecule type" value="Genomic_DNA"/>
</dbReference>
<name>A0A6C0JCP7_9ZZZZ</name>
<proteinExistence type="predicted"/>
<accession>A0A6C0JCP7</accession>
<sequence length="97" mass="10927">MSEVFVKKFNCKDEKHVMWLKEVGSGMAKVTAGQRYDITTVVNDNPIPGRPKMGNPMDWAYIHFQLAMKYTNAVLNGDAFIPSGKTDVLFDSKISRV</sequence>
<organism evidence="1">
    <name type="scientific">viral metagenome</name>
    <dbReference type="NCBI Taxonomy" id="1070528"/>
    <lineage>
        <taxon>unclassified sequences</taxon>
        <taxon>metagenomes</taxon>
        <taxon>organismal metagenomes</taxon>
    </lineage>
</organism>
<reference evidence="1" key="1">
    <citation type="journal article" date="2020" name="Nature">
        <title>Giant virus diversity and host interactions through global metagenomics.</title>
        <authorList>
            <person name="Schulz F."/>
            <person name="Roux S."/>
            <person name="Paez-Espino D."/>
            <person name="Jungbluth S."/>
            <person name="Walsh D.A."/>
            <person name="Denef V.J."/>
            <person name="McMahon K.D."/>
            <person name="Konstantinidis K.T."/>
            <person name="Eloe-Fadrosh E.A."/>
            <person name="Kyrpides N.C."/>
            <person name="Woyke T."/>
        </authorList>
    </citation>
    <scope>NUCLEOTIDE SEQUENCE</scope>
    <source>
        <strain evidence="1">GVMAG-M-3300027206-1</strain>
    </source>
</reference>
<protein>
    <submittedName>
        <fullName evidence="1">Uncharacterized protein</fullName>
    </submittedName>
</protein>
<dbReference type="AlphaFoldDB" id="A0A6C0JCP7"/>
<evidence type="ECO:0000313" key="1">
    <source>
        <dbReference type="EMBL" id="QHU03615.1"/>
    </source>
</evidence>